<keyword evidence="5" id="KW-1185">Reference proteome</keyword>
<dbReference type="InterPro" id="IPR001647">
    <property type="entry name" value="HTH_TetR"/>
</dbReference>
<accession>A0A934NMR1</accession>
<protein>
    <submittedName>
        <fullName evidence="4">TetR/AcrR family transcriptional regulator</fullName>
    </submittedName>
</protein>
<evidence type="ECO:0000313" key="5">
    <source>
        <dbReference type="Proteomes" id="UP000655868"/>
    </source>
</evidence>
<evidence type="ECO:0000256" key="2">
    <source>
        <dbReference type="PROSITE-ProRule" id="PRU00335"/>
    </source>
</evidence>
<dbReference type="PROSITE" id="PS50977">
    <property type="entry name" value="HTH_TETR_2"/>
    <property type="match status" value="1"/>
</dbReference>
<feature type="DNA-binding region" description="H-T-H motif" evidence="2">
    <location>
        <begin position="29"/>
        <end position="48"/>
    </location>
</feature>
<dbReference type="EMBL" id="JAEMNV010000001">
    <property type="protein sequence ID" value="MBJ8338083.1"/>
    <property type="molecule type" value="Genomic_DNA"/>
</dbReference>
<evidence type="ECO:0000259" key="3">
    <source>
        <dbReference type="PROSITE" id="PS50977"/>
    </source>
</evidence>
<dbReference type="Pfam" id="PF00440">
    <property type="entry name" value="TetR_N"/>
    <property type="match status" value="1"/>
</dbReference>
<gene>
    <name evidence="4" type="ORF">JGU71_04220</name>
</gene>
<dbReference type="Gene3D" id="1.10.357.10">
    <property type="entry name" value="Tetracycline Repressor, domain 2"/>
    <property type="match status" value="1"/>
</dbReference>
<dbReference type="GO" id="GO:0003677">
    <property type="term" value="F:DNA binding"/>
    <property type="evidence" value="ECO:0007669"/>
    <property type="project" value="UniProtKB-UniRule"/>
</dbReference>
<dbReference type="RefSeq" id="WP_199702548.1">
    <property type="nucleotide sequence ID" value="NZ_JAEMNV010000001.1"/>
</dbReference>
<dbReference type="Proteomes" id="UP000655868">
    <property type="component" value="Unassembled WGS sequence"/>
</dbReference>
<name>A0A934NMR1_9NOCA</name>
<proteinExistence type="predicted"/>
<keyword evidence="1 2" id="KW-0238">DNA-binding</keyword>
<evidence type="ECO:0000256" key="1">
    <source>
        <dbReference type="ARBA" id="ARBA00023125"/>
    </source>
</evidence>
<reference evidence="4" key="1">
    <citation type="submission" date="2020-12" db="EMBL/GenBank/DDBJ databases">
        <title>Antrihabitans popcorni sp. nov. and Antrihabitans auranticaus sp. nov., isolated from a larva cave.</title>
        <authorList>
            <person name="Lee S.D."/>
            <person name="Kim I.S."/>
        </authorList>
    </citation>
    <scope>NUCLEOTIDE SEQUENCE</scope>
    <source>
        <strain evidence="4">YC3-6</strain>
    </source>
</reference>
<sequence>MAAVTHTPRTAWIEQGLRALADGGLGAVRVEVLAQSLGVTKGGFYGHFADRNALLDAMLDTWERDVTDRTREQVESVGGDARTKIQRAGLRTFSGDRLLPIDLAVRDWARHDAAVRERLERVDNSRMDYLRELFGALCSDADTVEALSTMAFCLGIGIHFLAADHQGRNRRDVLAIASSLLVNEYPATAER</sequence>
<dbReference type="SUPFAM" id="SSF46689">
    <property type="entry name" value="Homeodomain-like"/>
    <property type="match status" value="1"/>
</dbReference>
<feature type="domain" description="HTH tetR-type" evidence="3">
    <location>
        <begin position="6"/>
        <end position="66"/>
    </location>
</feature>
<organism evidence="4 5">
    <name type="scientific">Antrihabitans stalagmiti</name>
    <dbReference type="NCBI Taxonomy" id="2799499"/>
    <lineage>
        <taxon>Bacteria</taxon>
        <taxon>Bacillati</taxon>
        <taxon>Actinomycetota</taxon>
        <taxon>Actinomycetes</taxon>
        <taxon>Mycobacteriales</taxon>
        <taxon>Nocardiaceae</taxon>
        <taxon>Antrihabitans</taxon>
    </lineage>
</organism>
<evidence type="ECO:0000313" key="4">
    <source>
        <dbReference type="EMBL" id="MBJ8338083.1"/>
    </source>
</evidence>
<dbReference type="AlphaFoldDB" id="A0A934NMR1"/>
<comment type="caution">
    <text evidence="4">The sequence shown here is derived from an EMBL/GenBank/DDBJ whole genome shotgun (WGS) entry which is preliminary data.</text>
</comment>
<dbReference type="InterPro" id="IPR009057">
    <property type="entry name" value="Homeodomain-like_sf"/>
</dbReference>